<dbReference type="GO" id="GO:0016020">
    <property type="term" value="C:membrane"/>
    <property type="evidence" value="ECO:0007669"/>
    <property type="project" value="InterPro"/>
</dbReference>
<evidence type="ECO:0000256" key="3">
    <source>
        <dbReference type="SAM" id="SignalP"/>
    </source>
</evidence>
<dbReference type="RefSeq" id="XP_030078389.1">
    <property type="nucleotide sequence ID" value="XM_030222529.1"/>
</dbReference>
<dbReference type="AlphaFoldDB" id="A0A6P7ZX05"/>
<name>A0A6P7ZX05_9AMPH</name>
<accession>A0A6P7ZX05</accession>
<dbReference type="Proteomes" id="UP000515156">
    <property type="component" value="Chromosome 13"/>
</dbReference>
<feature type="signal peptide" evidence="3">
    <location>
        <begin position="1"/>
        <end position="29"/>
    </location>
</feature>
<evidence type="ECO:0000313" key="4">
    <source>
        <dbReference type="Proteomes" id="UP000515156"/>
    </source>
</evidence>
<evidence type="ECO:0000256" key="1">
    <source>
        <dbReference type="SAM" id="MobiDB-lite"/>
    </source>
</evidence>
<evidence type="ECO:0000313" key="7">
    <source>
        <dbReference type="RefSeq" id="XP_030078391.1"/>
    </source>
</evidence>
<dbReference type="RefSeq" id="XP_030078394.1">
    <property type="nucleotide sequence ID" value="XM_030222534.1"/>
</dbReference>
<sequence length="276" mass="30890">MKRKLMKTYCQHLIFLIRIIFLLFIQVQANYTDYSSTSNLSQWNSSRTNATNKNWNTTEANRKLSTTLVYASGTPQQRDFSGNKPLPTSEIKRTVIFQLLSTEHKHSVSTLTANVTPSAQTSMITSKGNIACAENNSKQQSNKSSTVTCVIIIGVLVLICTALLISTVVLANQVSNLKKSAQSKRQARSNRDFLITTNSVWPLGLDLMQKRSQPLTEVSLTMENLPSDVQAETKDEAEKSNRSEEMSKGNHNLFKDEIPLDNQNRSLPTTSFLIEI</sequence>
<dbReference type="Pfam" id="PF05399">
    <property type="entry name" value="EVI2A"/>
    <property type="match status" value="1"/>
</dbReference>
<reference evidence="5 6" key="1">
    <citation type="submission" date="2025-04" db="UniProtKB">
        <authorList>
            <consortium name="RefSeq"/>
        </authorList>
    </citation>
    <scope>IDENTIFICATION</scope>
</reference>
<dbReference type="InterPro" id="IPR008608">
    <property type="entry name" value="Ectropic_vir_integratn_site_2A"/>
</dbReference>
<dbReference type="CTD" id="2123"/>
<feature type="transmembrane region" description="Helical" evidence="2">
    <location>
        <begin position="150"/>
        <end position="171"/>
    </location>
</feature>
<gene>
    <name evidence="5 6 7 8 9 10" type="primary">EVI2A</name>
</gene>
<dbReference type="PANTHER" id="PTHR15568">
    <property type="entry name" value="ECOTROPIC VIRAL INTEGRATION SITE 2A"/>
    <property type="match status" value="1"/>
</dbReference>
<keyword evidence="2" id="KW-0472">Membrane</keyword>
<proteinExistence type="predicted"/>
<dbReference type="GeneID" id="115482608"/>
<evidence type="ECO:0000313" key="9">
    <source>
        <dbReference type="RefSeq" id="XP_030078393.1"/>
    </source>
</evidence>
<evidence type="ECO:0000313" key="6">
    <source>
        <dbReference type="RefSeq" id="XP_030078389.1"/>
    </source>
</evidence>
<keyword evidence="2" id="KW-1133">Transmembrane helix</keyword>
<evidence type="ECO:0000313" key="10">
    <source>
        <dbReference type="RefSeq" id="XP_030078394.1"/>
    </source>
</evidence>
<evidence type="ECO:0000313" key="5">
    <source>
        <dbReference type="RefSeq" id="XP_030078388.1"/>
    </source>
</evidence>
<keyword evidence="3" id="KW-0732">Signal</keyword>
<feature type="compositionally biased region" description="Basic and acidic residues" evidence="1">
    <location>
        <begin position="231"/>
        <end position="256"/>
    </location>
</feature>
<keyword evidence="4" id="KW-1185">Reference proteome</keyword>
<dbReference type="KEGG" id="muo:115482608"/>
<protein>
    <submittedName>
        <fullName evidence="5 6">Protein EVI2A</fullName>
    </submittedName>
</protein>
<organism evidence="4 6">
    <name type="scientific">Microcaecilia unicolor</name>
    <dbReference type="NCBI Taxonomy" id="1415580"/>
    <lineage>
        <taxon>Eukaryota</taxon>
        <taxon>Metazoa</taxon>
        <taxon>Chordata</taxon>
        <taxon>Craniata</taxon>
        <taxon>Vertebrata</taxon>
        <taxon>Euteleostomi</taxon>
        <taxon>Amphibia</taxon>
        <taxon>Gymnophiona</taxon>
        <taxon>Siphonopidae</taxon>
        <taxon>Microcaecilia</taxon>
    </lineage>
</organism>
<feature type="chain" id="PRO_5044652647" evidence="3">
    <location>
        <begin position="30"/>
        <end position="276"/>
    </location>
</feature>
<dbReference type="OrthoDB" id="9448427at2759"/>
<evidence type="ECO:0000256" key="2">
    <source>
        <dbReference type="SAM" id="Phobius"/>
    </source>
</evidence>
<dbReference type="PANTHER" id="PTHR15568:SF0">
    <property type="entry name" value="PROTEIN EVI2A"/>
    <property type="match status" value="1"/>
</dbReference>
<dbReference type="RefSeq" id="XP_030078391.1">
    <property type="nucleotide sequence ID" value="XM_030222531.1"/>
</dbReference>
<dbReference type="RefSeq" id="XP_030078393.1">
    <property type="nucleotide sequence ID" value="XM_030222533.1"/>
</dbReference>
<keyword evidence="2" id="KW-0812">Transmembrane</keyword>
<dbReference type="RefSeq" id="XP_030078388.1">
    <property type="nucleotide sequence ID" value="XM_030222528.1"/>
</dbReference>
<feature type="region of interest" description="Disordered" evidence="1">
    <location>
        <begin position="221"/>
        <end position="256"/>
    </location>
</feature>
<dbReference type="RefSeq" id="XP_030078392.1">
    <property type="nucleotide sequence ID" value="XM_030222532.1"/>
</dbReference>
<evidence type="ECO:0000313" key="8">
    <source>
        <dbReference type="RefSeq" id="XP_030078392.1"/>
    </source>
</evidence>